<keyword evidence="3" id="KW-0575">Peroxidase</keyword>
<keyword evidence="3" id="KW-0560">Oxidoreductase</keyword>
<accession>A0A0N4ZC99</accession>
<dbReference type="FunFam" id="1.10.640.10:FF:000007">
    <property type="entry name" value="Peroxidase mlt-7"/>
    <property type="match status" value="1"/>
</dbReference>
<evidence type="ECO:0000256" key="2">
    <source>
        <dbReference type="ARBA" id="ARBA00012313"/>
    </source>
</evidence>
<dbReference type="Gene3D" id="1.10.640.10">
    <property type="entry name" value="Haem peroxidase domain superfamily, animal type"/>
    <property type="match status" value="1"/>
</dbReference>
<evidence type="ECO:0000256" key="4">
    <source>
        <dbReference type="ARBA" id="ARBA00022723"/>
    </source>
</evidence>
<evidence type="ECO:0000256" key="7">
    <source>
        <dbReference type="PIRSR" id="PIRSR619791-2"/>
    </source>
</evidence>
<organism evidence="11 12">
    <name type="scientific">Parastrongyloides trichosuri</name>
    <name type="common">Possum-specific nematode worm</name>
    <dbReference type="NCBI Taxonomy" id="131310"/>
    <lineage>
        <taxon>Eukaryota</taxon>
        <taxon>Metazoa</taxon>
        <taxon>Ecdysozoa</taxon>
        <taxon>Nematoda</taxon>
        <taxon>Chromadorea</taxon>
        <taxon>Rhabditida</taxon>
        <taxon>Tylenchina</taxon>
        <taxon>Panagrolaimomorpha</taxon>
        <taxon>Strongyloidoidea</taxon>
        <taxon>Strongyloididae</taxon>
        <taxon>Parastrongyloides</taxon>
    </lineage>
</organism>
<dbReference type="EC" id="1.11.1.7" evidence="2"/>
<dbReference type="SUPFAM" id="SSF48113">
    <property type="entry name" value="Heme-dependent peroxidases"/>
    <property type="match status" value="1"/>
</dbReference>
<dbReference type="InterPro" id="IPR010255">
    <property type="entry name" value="Haem_peroxidase_sf"/>
</dbReference>
<evidence type="ECO:0000313" key="11">
    <source>
        <dbReference type="Proteomes" id="UP000038045"/>
    </source>
</evidence>
<keyword evidence="7" id="KW-0408">Iron</keyword>
<evidence type="ECO:0000256" key="3">
    <source>
        <dbReference type="ARBA" id="ARBA00022559"/>
    </source>
</evidence>
<dbReference type="SMART" id="SM00254">
    <property type="entry name" value="ShKT"/>
    <property type="match status" value="1"/>
</dbReference>
<dbReference type="InterPro" id="IPR019791">
    <property type="entry name" value="Haem_peroxidase_animal"/>
</dbReference>
<feature type="domain" description="ShKT" evidence="10">
    <location>
        <begin position="32"/>
        <end position="71"/>
    </location>
</feature>
<dbReference type="CDD" id="cd09823">
    <property type="entry name" value="peroxinectin_like"/>
    <property type="match status" value="1"/>
</dbReference>
<dbReference type="PANTHER" id="PTHR11475:SF61">
    <property type="entry name" value="PEROXIDASE MLT-7"/>
    <property type="match status" value="1"/>
</dbReference>
<dbReference type="WBParaSite" id="PTRK_0000515300.1">
    <property type="protein sequence ID" value="PTRK_0000515300.1"/>
    <property type="gene ID" value="PTRK_0000515300"/>
</dbReference>
<name>A0A0N4ZC99_PARTI</name>
<dbReference type="PROSITE" id="PS51670">
    <property type="entry name" value="SHKT"/>
    <property type="match status" value="1"/>
</dbReference>
<feature type="binding site" description="axial binding residue" evidence="7">
    <location>
        <position position="467"/>
    </location>
    <ligand>
        <name>heme b</name>
        <dbReference type="ChEBI" id="CHEBI:60344"/>
    </ligand>
    <ligandPart>
        <name>Fe</name>
        <dbReference type="ChEBI" id="CHEBI:18248"/>
    </ligandPart>
</feature>
<evidence type="ECO:0000256" key="8">
    <source>
        <dbReference type="PROSITE-ProRule" id="PRU01005"/>
    </source>
</evidence>
<dbReference type="AlphaFoldDB" id="A0A0N4ZC99"/>
<proteinExistence type="predicted"/>
<dbReference type="Pfam" id="PF03098">
    <property type="entry name" value="An_peroxidase"/>
    <property type="match status" value="1"/>
</dbReference>
<dbReference type="Proteomes" id="UP000038045">
    <property type="component" value="Unplaced"/>
</dbReference>
<evidence type="ECO:0000256" key="1">
    <source>
        <dbReference type="ARBA" id="ARBA00000189"/>
    </source>
</evidence>
<comment type="catalytic activity">
    <reaction evidence="1">
        <text>2 a phenolic donor + H2O2 = 2 a phenolic radical donor + 2 H2O</text>
        <dbReference type="Rhea" id="RHEA:56136"/>
        <dbReference type="ChEBI" id="CHEBI:15377"/>
        <dbReference type="ChEBI" id="CHEBI:16240"/>
        <dbReference type="ChEBI" id="CHEBI:139520"/>
        <dbReference type="ChEBI" id="CHEBI:139521"/>
        <dbReference type="EC" id="1.11.1.7"/>
    </reaction>
</comment>
<dbReference type="STRING" id="131310.A0A0N4ZC99"/>
<dbReference type="GO" id="GO:0020037">
    <property type="term" value="F:heme binding"/>
    <property type="evidence" value="ECO:0007669"/>
    <property type="project" value="InterPro"/>
</dbReference>
<evidence type="ECO:0000313" key="12">
    <source>
        <dbReference type="WBParaSite" id="PTRK_0000515300.1"/>
    </source>
</evidence>
<evidence type="ECO:0000256" key="5">
    <source>
        <dbReference type="ARBA" id="ARBA00022729"/>
    </source>
</evidence>
<keyword evidence="7" id="KW-0349">Heme</keyword>
<dbReference type="GO" id="GO:0005615">
    <property type="term" value="C:extracellular space"/>
    <property type="evidence" value="ECO:0007669"/>
    <property type="project" value="TreeGrafter"/>
</dbReference>
<dbReference type="GO" id="GO:0140825">
    <property type="term" value="F:lactoperoxidase activity"/>
    <property type="evidence" value="ECO:0007669"/>
    <property type="project" value="UniProtKB-EC"/>
</dbReference>
<evidence type="ECO:0000259" key="10">
    <source>
        <dbReference type="PROSITE" id="PS51670"/>
    </source>
</evidence>
<dbReference type="Pfam" id="PF01549">
    <property type="entry name" value="ShK"/>
    <property type="match status" value="1"/>
</dbReference>
<keyword evidence="5 9" id="KW-0732">Signal</keyword>
<evidence type="ECO:0000256" key="9">
    <source>
        <dbReference type="SAM" id="SignalP"/>
    </source>
</evidence>
<feature type="signal peptide" evidence="9">
    <location>
        <begin position="1"/>
        <end position="20"/>
    </location>
</feature>
<comment type="caution">
    <text evidence="8">Lacks conserved residue(s) required for the propagation of feature annotation.</text>
</comment>
<evidence type="ECO:0000256" key="6">
    <source>
        <dbReference type="ARBA" id="ARBA00023157"/>
    </source>
</evidence>
<dbReference type="PANTHER" id="PTHR11475">
    <property type="entry name" value="OXIDASE/PEROXIDASE"/>
    <property type="match status" value="1"/>
</dbReference>
<keyword evidence="6" id="KW-1015">Disulfide bond</keyword>
<dbReference type="InterPro" id="IPR003582">
    <property type="entry name" value="ShKT_dom"/>
</dbReference>
<keyword evidence="11" id="KW-1185">Reference proteome</keyword>
<reference evidence="12" key="1">
    <citation type="submission" date="2017-02" db="UniProtKB">
        <authorList>
            <consortium name="WormBaseParasite"/>
        </authorList>
    </citation>
    <scope>IDENTIFICATION</scope>
</reference>
<dbReference type="PROSITE" id="PS50292">
    <property type="entry name" value="PEROXIDASE_3"/>
    <property type="match status" value="1"/>
</dbReference>
<dbReference type="GO" id="GO:0046872">
    <property type="term" value="F:metal ion binding"/>
    <property type="evidence" value="ECO:0007669"/>
    <property type="project" value="UniProtKB-KW"/>
</dbReference>
<dbReference type="InterPro" id="IPR037120">
    <property type="entry name" value="Haem_peroxidase_sf_animal"/>
</dbReference>
<sequence>MRHISTIILIIFFCIEKISSELSPPITEKFKCLRNGCCDQHEWCRFWASIGECRTNSEWMNISCQLACNTCKSSSRGTEPISHQSSDSSLSKDLGSCEGIRKNPSTAIEDLKKSGLITPVEDISSRIILSIDDITRSVPTGCVPQIASADCRKALCYHLSYRTFDGTCNNLDNPLKGAAFRQYLRLLPPAYDGGSMGEPVDSLNPTRPTAREACRLLLSSGQVVNHDTFNTLMMQFGQFLSHDMSKTTLQPTSQCKNCSPVPSKCIPIKISPKDRNEGFKKKECLKMSRSAPICGTGQTTPRQQLNENSGFIDGSAIYGSSTKDLHKFREGRTGFLKMTAFNNKLFLPFDTSKCVSKQNCVASFTTGDIRGNLFVGLASLHILFAREHNRIARSLQAMNPGWSGDRVFQEARKINGGVLQHIVYTQYLPKIMGTAMDSIIGSYKGYDNTVDPTVSNVFVTAGFRFGHGMIQEVFKRIDGSGNSIPDGPLNFGDGVFKSAKLLFEGGIDPIVRGLLLQPVKRPHRMTPAITERMFGSTDLGAVNINRGREHGTPSYNAWREFCGGKRATSFEDFSDHILDKNVRGGLAKAYQSPDDVDLYVGAMLEDPVVGGLIGSTLSCIVGNQFKRSRDGDRFYYENPGIFTPEQLQQIKNGSLSRIICDNGDSFQVITEDAFLVPKNGMTACKNLPIVDLSKWKE</sequence>
<keyword evidence="4 7" id="KW-0479">Metal-binding</keyword>
<protein>
    <recommendedName>
        <fullName evidence="2">peroxidase</fullName>
        <ecNumber evidence="2">1.11.1.7</ecNumber>
    </recommendedName>
</protein>
<feature type="chain" id="PRO_5005891477" description="peroxidase" evidence="9">
    <location>
        <begin position="21"/>
        <end position="697"/>
    </location>
</feature>
<dbReference type="PRINTS" id="PR00457">
    <property type="entry name" value="ANPEROXIDASE"/>
</dbReference>
<dbReference type="GO" id="GO:0006979">
    <property type="term" value="P:response to oxidative stress"/>
    <property type="evidence" value="ECO:0007669"/>
    <property type="project" value="InterPro"/>
</dbReference>